<dbReference type="EMBL" id="RJTM01000005">
    <property type="protein sequence ID" value="RNL94538.1"/>
    <property type="molecule type" value="Genomic_DNA"/>
</dbReference>
<evidence type="ECO:0000313" key="3">
    <source>
        <dbReference type="Proteomes" id="UP000267469"/>
    </source>
</evidence>
<comment type="caution">
    <text evidence="2">The sequence shown here is derived from an EMBL/GenBank/DDBJ whole genome shotgun (WGS) entry which is preliminary data.</text>
</comment>
<dbReference type="OrthoDB" id="1163622at2"/>
<sequence>MDNLFIDAVGYLGLGINLISMALDGEKKLRVFSLVANSIYIIYGCFLVAFPIIIGSSIAVALHTLRLRKLSTRKKNYD</sequence>
<gene>
    <name evidence="2" type="ORF">ED312_01595</name>
</gene>
<dbReference type="RefSeq" id="WP_123214248.1">
    <property type="nucleotide sequence ID" value="NZ_RJTM01000005.1"/>
</dbReference>
<keyword evidence="1" id="KW-0812">Transmembrane</keyword>
<name>A0A3N0F304_SINP1</name>
<proteinExistence type="predicted"/>
<keyword evidence="1" id="KW-1133">Transmembrane helix</keyword>
<protein>
    <submittedName>
        <fullName evidence="2">Uncharacterized protein</fullName>
    </submittedName>
</protein>
<evidence type="ECO:0000256" key="1">
    <source>
        <dbReference type="SAM" id="Phobius"/>
    </source>
</evidence>
<organism evidence="2 3">
    <name type="scientific">Sinomicrobium pectinilyticum</name>
    <dbReference type="NCBI Taxonomy" id="1084421"/>
    <lineage>
        <taxon>Bacteria</taxon>
        <taxon>Pseudomonadati</taxon>
        <taxon>Bacteroidota</taxon>
        <taxon>Flavobacteriia</taxon>
        <taxon>Flavobacteriales</taxon>
        <taxon>Flavobacteriaceae</taxon>
        <taxon>Sinomicrobium</taxon>
    </lineage>
</organism>
<dbReference type="AlphaFoldDB" id="A0A3N0F304"/>
<accession>A0A3N0F304</accession>
<keyword evidence="1" id="KW-0472">Membrane</keyword>
<evidence type="ECO:0000313" key="2">
    <source>
        <dbReference type="EMBL" id="RNL94538.1"/>
    </source>
</evidence>
<keyword evidence="3" id="KW-1185">Reference proteome</keyword>
<feature type="transmembrane region" description="Helical" evidence="1">
    <location>
        <begin position="40"/>
        <end position="65"/>
    </location>
</feature>
<dbReference type="Proteomes" id="UP000267469">
    <property type="component" value="Unassembled WGS sequence"/>
</dbReference>
<reference evidence="2 3" key="1">
    <citation type="submission" date="2018-10" db="EMBL/GenBank/DDBJ databases">
        <title>Sinomicrobium pectinilyticum sp. nov., a pectinase-producing bacterium isolated from alkaline and saline soil, and emended description of the genus Sinomicrobium.</title>
        <authorList>
            <person name="Cheng B."/>
            <person name="Li C."/>
            <person name="Lai Q."/>
            <person name="Du M."/>
            <person name="Shao Z."/>
            <person name="Xu P."/>
            <person name="Yang C."/>
        </authorList>
    </citation>
    <scope>NUCLEOTIDE SEQUENCE [LARGE SCALE GENOMIC DNA]</scope>
    <source>
        <strain evidence="2 3">5DNS001</strain>
    </source>
</reference>